<name>A0A1E3J4R6_9TREE</name>
<dbReference type="OrthoDB" id="5981040at2759"/>
<evidence type="ECO:0000313" key="3">
    <source>
        <dbReference type="Proteomes" id="UP000094819"/>
    </source>
</evidence>
<reference evidence="2 3" key="1">
    <citation type="submission" date="2016-06" db="EMBL/GenBank/DDBJ databases">
        <title>Evolution of pathogenesis and genome organization in the Tremellales.</title>
        <authorList>
            <person name="Cuomo C."/>
            <person name="Litvintseva A."/>
            <person name="Heitman J."/>
            <person name="Chen Y."/>
            <person name="Sun S."/>
            <person name="Springer D."/>
            <person name="Dromer F."/>
            <person name="Young S."/>
            <person name="Zeng Q."/>
            <person name="Chapman S."/>
            <person name="Gujja S."/>
            <person name="Saif S."/>
            <person name="Birren B."/>
        </authorList>
    </citation>
    <scope>NUCLEOTIDE SEQUENCE [LARGE SCALE GENOMIC DNA]</scope>
    <source>
        <strain evidence="2 3">CBS 7118</strain>
    </source>
</reference>
<protein>
    <submittedName>
        <fullName evidence="2">Uncharacterized protein</fullName>
    </submittedName>
</protein>
<evidence type="ECO:0000256" key="1">
    <source>
        <dbReference type="SAM" id="MobiDB-lite"/>
    </source>
</evidence>
<sequence length="340" mass="37204">MVAQNKEIRVTWGADARLTSHLISLISETPRYRECIFANAGDRWLVERDLCLIVLGDEAWMRDKESKGWVRRGEKGWEATEMWTSGLVHPVRNRLHLLMKRMRDGWYQQKYGVDPSWWSPDQIPEQIRASFLIAHPYYFTLLELWNKRSLDGEPIDAAIRAAEGKGKKRGPKPKLGAGKKEPSHLSALEPSAKRARTGESSHDSAPSLSPPDSLGPLAGDIHISSQLSPDSTSEGEEEQDELSGESGLAQPLPKAEPETDSSALTAGKLPGAGTLDLGFCTPPVKRSRGRPKGSVNKKPRKEGSAVAGPAGVVDETGAKAEVPVKRGRGRPKGSTNKKKV</sequence>
<accession>A0A1E3J4R6</accession>
<dbReference type="Proteomes" id="UP000094819">
    <property type="component" value="Unassembled WGS sequence"/>
</dbReference>
<feature type="compositionally biased region" description="Low complexity" evidence="1">
    <location>
        <begin position="203"/>
        <end position="219"/>
    </location>
</feature>
<organism evidence="2 3">
    <name type="scientific">Cryptococcus wingfieldii CBS 7118</name>
    <dbReference type="NCBI Taxonomy" id="1295528"/>
    <lineage>
        <taxon>Eukaryota</taxon>
        <taxon>Fungi</taxon>
        <taxon>Dikarya</taxon>
        <taxon>Basidiomycota</taxon>
        <taxon>Agaricomycotina</taxon>
        <taxon>Tremellomycetes</taxon>
        <taxon>Tremellales</taxon>
        <taxon>Cryptococcaceae</taxon>
        <taxon>Cryptococcus</taxon>
    </lineage>
</organism>
<feature type="compositionally biased region" description="Acidic residues" evidence="1">
    <location>
        <begin position="233"/>
        <end position="243"/>
    </location>
</feature>
<feature type="region of interest" description="Disordered" evidence="1">
    <location>
        <begin position="161"/>
        <end position="340"/>
    </location>
</feature>
<feature type="compositionally biased region" description="Polar residues" evidence="1">
    <location>
        <begin position="223"/>
        <end position="232"/>
    </location>
</feature>
<gene>
    <name evidence="2" type="ORF">L198_04462</name>
</gene>
<dbReference type="RefSeq" id="XP_019031509.1">
    <property type="nucleotide sequence ID" value="XM_019176581.1"/>
</dbReference>
<dbReference type="InterPro" id="IPR017956">
    <property type="entry name" value="AT_hook_DNA-bd_motif"/>
</dbReference>
<dbReference type="EMBL" id="AWGH01000012">
    <property type="protein sequence ID" value="ODN95844.1"/>
    <property type="molecule type" value="Genomic_DNA"/>
</dbReference>
<feature type="compositionally biased region" description="Basic residues" evidence="1">
    <location>
        <begin position="325"/>
        <end position="340"/>
    </location>
</feature>
<proteinExistence type="predicted"/>
<feature type="compositionally biased region" description="Basic residues" evidence="1">
    <location>
        <begin position="285"/>
        <end position="300"/>
    </location>
</feature>
<comment type="caution">
    <text evidence="2">The sequence shown here is derived from an EMBL/GenBank/DDBJ whole genome shotgun (WGS) entry which is preliminary data.</text>
</comment>
<evidence type="ECO:0000313" key="2">
    <source>
        <dbReference type="EMBL" id="ODN95844.1"/>
    </source>
</evidence>
<dbReference type="AlphaFoldDB" id="A0A1E3J4R6"/>
<dbReference type="SMART" id="SM00384">
    <property type="entry name" value="AT_hook"/>
    <property type="match status" value="2"/>
</dbReference>
<keyword evidence="3" id="KW-1185">Reference proteome</keyword>
<dbReference type="PRINTS" id="PR00929">
    <property type="entry name" value="ATHOOK"/>
</dbReference>
<dbReference type="GO" id="GO:0003677">
    <property type="term" value="F:DNA binding"/>
    <property type="evidence" value="ECO:0007669"/>
    <property type="project" value="InterPro"/>
</dbReference>
<dbReference type="GeneID" id="30193675"/>